<gene>
    <name evidence="1" type="ORF">E2C01_034368</name>
</gene>
<comment type="caution">
    <text evidence="1">The sequence shown here is derived from an EMBL/GenBank/DDBJ whole genome shotgun (WGS) entry which is preliminary data.</text>
</comment>
<accession>A0A5B7F6G7</accession>
<proteinExistence type="predicted"/>
<dbReference type="AlphaFoldDB" id="A0A5B7F6G7"/>
<keyword evidence="2" id="KW-1185">Reference proteome</keyword>
<organism evidence="1 2">
    <name type="scientific">Portunus trituberculatus</name>
    <name type="common">Swimming crab</name>
    <name type="synonym">Neptunus trituberculatus</name>
    <dbReference type="NCBI Taxonomy" id="210409"/>
    <lineage>
        <taxon>Eukaryota</taxon>
        <taxon>Metazoa</taxon>
        <taxon>Ecdysozoa</taxon>
        <taxon>Arthropoda</taxon>
        <taxon>Crustacea</taxon>
        <taxon>Multicrustacea</taxon>
        <taxon>Malacostraca</taxon>
        <taxon>Eumalacostraca</taxon>
        <taxon>Eucarida</taxon>
        <taxon>Decapoda</taxon>
        <taxon>Pleocyemata</taxon>
        <taxon>Brachyura</taxon>
        <taxon>Eubrachyura</taxon>
        <taxon>Portunoidea</taxon>
        <taxon>Portunidae</taxon>
        <taxon>Portuninae</taxon>
        <taxon>Portunus</taxon>
    </lineage>
</organism>
<reference evidence="1 2" key="1">
    <citation type="submission" date="2019-05" db="EMBL/GenBank/DDBJ databases">
        <title>Another draft genome of Portunus trituberculatus and its Hox gene families provides insights of decapod evolution.</title>
        <authorList>
            <person name="Jeong J.-H."/>
            <person name="Song I."/>
            <person name="Kim S."/>
            <person name="Choi T."/>
            <person name="Kim D."/>
            <person name="Ryu S."/>
            <person name="Kim W."/>
        </authorList>
    </citation>
    <scope>NUCLEOTIDE SEQUENCE [LARGE SCALE GENOMIC DNA]</scope>
    <source>
        <tissue evidence="1">Muscle</tissue>
    </source>
</reference>
<evidence type="ECO:0000313" key="1">
    <source>
        <dbReference type="EMBL" id="MPC40799.1"/>
    </source>
</evidence>
<protein>
    <submittedName>
        <fullName evidence="1">Uncharacterized protein</fullName>
    </submittedName>
</protein>
<dbReference type="Proteomes" id="UP000324222">
    <property type="component" value="Unassembled WGS sequence"/>
</dbReference>
<sequence length="93" mass="10311">MDWWVVKGTDRVGWVITSSSSYFFCLPPPLYEVRQVAKCRTCLTSTDTCFTPSALLPLRSLGPLPLASPNLSVLLVRSRRSPRRGGRSVGENV</sequence>
<name>A0A5B7F6G7_PORTR</name>
<evidence type="ECO:0000313" key="2">
    <source>
        <dbReference type="Proteomes" id="UP000324222"/>
    </source>
</evidence>
<dbReference type="EMBL" id="VSRR010004818">
    <property type="protein sequence ID" value="MPC40799.1"/>
    <property type="molecule type" value="Genomic_DNA"/>
</dbReference>